<dbReference type="Proteomes" id="UP000235672">
    <property type="component" value="Unassembled WGS sequence"/>
</dbReference>
<gene>
    <name evidence="1" type="ORF">NA56DRAFT_648729</name>
</gene>
<evidence type="ECO:0000313" key="1">
    <source>
        <dbReference type="EMBL" id="PMD17298.1"/>
    </source>
</evidence>
<dbReference type="AlphaFoldDB" id="A0A2J6PTD4"/>
<protein>
    <submittedName>
        <fullName evidence="1">Uncharacterized protein</fullName>
    </submittedName>
</protein>
<dbReference type="OrthoDB" id="3552908at2759"/>
<keyword evidence="2" id="KW-1185">Reference proteome</keyword>
<name>A0A2J6PTD4_9HELO</name>
<evidence type="ECO:0000313" key="2">
    <source>
        <dbReference type="Proteomes" id="UP000235672"/>
    </source>
</evidence>
<organism evidence="1 2">
    <name type="scientific">Hyaloscypha hepaticicola</name>
    <dbReference type="NCBI Taxonomy" id="2082293"/>
    <lineage>
        <taxon>Eukaryota</taxon>
        <taxon>Fungi</taxon>
        <taxon>Dikarya</taxon>
        <taxon>Ascomycota</taxon>
        <taxon>Pezizomycotina</taxon>
        <taxon>Leotiomycetes</taxon>
        <taxon>Helotiales</taxon>
        <taxon>Hyaloscyphaceae</taxon>
        <taxon>Hyaloscypha</taxon>
    </lineage>
</organism>
<dbReference type="EMBL" id="KZ613500">
    <property type="protein sequence ID" value="PMD17298.1"/>
    <property type="molecule type" value="Genomic_DNA"/>
</dbReference>
<sequence>MTLGQRPNLPFLRKQVLTLREHCGMCCRSKSSTPKPERPTVPVFDLESNHLKRFPAIVLNGGLRNTGLGSTEKVEFERVQIPRFGLFDLYASNVDEETSSPSHKVVARANQDTTGSSFVARLNYGRLGRGANLRRAFFSKHRVIYIGSVGS</sequence>
<proteinExistence type="predicted"/>
<reference evidence="1 2" key="1">
    <citation type="submission" date="2016-05" db="EMBL/GenBank/DDBJ databases">
        <title>A degradative enzymes factory behind the ericoid mycorrhizal symbiosis.</title>
        <authorList>
            <consortium name="DOE Joint Genome Institute"/>
            <person name="Martino E."/>
            <person name="Morin E."/>
            <person name="Grelet G."/>
            <person name="Kuo A."/>
            <person name="Kohler A."/>
            <person name="Daghino S."/>
            <person name="Barry K."/>
            <person name="Choi C."/>
            <person name="Cichocki N."/>
            <person name="Clum A."/>
            <person name="Copeland A."/>
            <person name="Hainaut M."/>
            <person name="Haridas S."/>
            <person name="Labutti K."/>
            <person name="Lindquist E."/>
            <person name="Lipzen A."/>
            <person name="Khouja H.-R."/>
            <person name="Murat C."/>
            <person name="Ohm R."/>
            <person name="Olson A."/>
            <person name="Spatafora J."/>
            <person name="Veneault-Fourrey C."/>
            <person name="Henrissat B."/>
            <person name="Grigoriev I."/>
            <person name="Martin F."/>
            <person name="Perotto S."/>
        </authorList>
    </citation>
    <scope>NUCLEOTIDE SEQUENCE [LARGE SCALE GENOMIC DNA]</scope>
    <source>
        <strain evidence="1 2">UAMH 7357</strain>
    </source>
</reference>
<accession>A0A2J6PTD4</accession>